<dbReference type="InterPro" id="IPR017880">
    <property type="entry name" value="KilA_N"/>
</dbReference>
<keyword evidence="1" id="KW-0175">Coiled coil</keyword>
<evidence type="ECO:0000259" key="3">
    <source>
        <dbReference type="PROSITE" id="PS51301"/>
    </source>
</evidence>
<dbReference type="Pfam" id="PF12299">
    <property type="entry name" value="DUF3627"/>
    <property type="match status" value="1"/>
</dbReference>
<feature type="compositionally biased region" description="Basic residues" evidence="2">
    <location>
        <begin position="30"/>
        <end position="59"/>
    </location>
</feature>
<dbReference type="Proteomes" id="UP001321479">
    <property type="component" value="Segment"/>
</dbReference>
<name>A0ABM7NUB1_9VIRU</name>
<feature type="compositionally biased region" description="Basic and acidic residues" evidence="2">
    <location>
        <begin position="148"/>
        <end position="162"/>
    </location>
</feature>
<reference evidence="4 5" key="1">
    <citation type="submission" date="2021-02" db="EMBL/GenBank/DDBJ databases">
        <title>Cotonvirus japonicus, which uses Golgi apparatus of host cells for its virion factory, phylogenetically links tailed tupanvirus and icosahedral mimivirus.</title>
        <authorList>
            <person name="Takahashi H."/>
            <person name="Fukaya S."/>
            <person name="Song C."/>
            <person name="Murata K."/>
            <person name="Takemura M."/>
        </authorList>
    </citation>
    <scope>NUCLEOTIDE SEQUENCE [LARGE SCALE GENOMIC DNA]</scope>
</reference>
<feature type="region of interest" description="Disordered" evidence="2">
    <location>
        <begin position="142"/>
        <end position="162"/>
    </location>
</feature>
<dbReference type="Pfam" id="PF04383">
    <property type="entry name" value="KilA-N"/>
    <property type="match status" value="1"/>
</dbReference>
<proteinExistence type="predicted"/>
<evidence type="ECO:0000313" key="5">
    <source>
        <dbReference type="Proteomes" id="UP001321479"/>
    </source>
</evidence>
<evidence type="ECO:0000313" key="4">
    <source>
        <dbReference type="EMBL" id="BCS83770.1"/>
    </source>
</evidence>
<dbReference type="InterPro" id="IPR022549">
    <property type="entry name" value="DUF3627"/>
</dbReference>
<feature type="compositionally biased region" description="Basic residues" evidence="2">
    <location>
        <begin position="1"/>
        <end position="12"/>
    </location>
</feature>
<dbReference type="GeneID" id="80558975"/>
<dbReference type="RefSeq" id="YP_010842378.1">
    <property type="nucleotide sequence ID" value="NC_079139.1"/>
</dbReference>
<accession>A0ABM7NUB1</accession>
<feature type="domain" description="KilA-N" evidence="3">
    <location>
        <begin position="179"/>
        <end position="283"/>
    </location>
</feature>
<dbReference type="InterPro" id="IPR018004">
    <property type="entry name" value="KilA/APSES_HTH"/>
</dbReference>
<dbReference type="EMBL" id="AP024483">
    <property type="protein sequence ID" value="BCS83770.1"/>
    <property type="molecule type" value="Genomic_DNA"/>
</dbReference>
<dbReference type="SMART" id="SM01252">
    <property type="entry name" value="KilA-N"/>
    <property type="match status" value="1"/>
</dbReference>
<sequence>MPSKTNKNKSNKSNKSEEDYELSDYEERRVIKKSRGKSDKKVRKSNVKPLKKFTSKKNNSKSTNKSKKNESSDSESSDNESSDSESSDNENLNSESSDNESSDSKSENKIISKKKPLNKKEYFKKKKLLKYSLSFEESEFSESEFSEGESKDNKSEDKKPDDYKENDIRNIIIKDIDDNFAEGKLGDFNVIIMKENAYVNATKLCDKSGSKDFYHWKETKKAKELIQELKSSLGKTGEPVILKNMKGNYVTRGTYVHPKLIINIAAWCSAAYALKISDIVIHYHAKEAIEEKEKLLKKKNDKIDKMSNKIDLLLDNNKELLEKNKKMDERIKRLAKKNDKIYNQNQDMLNKISVISNDRVIEGKRDDNHMFIIVKNNDDPDEYDEDEDIYEYTVFRFMKKCYKTRMSDHLERHPEMEIILRINYSPNSMSLWNRIKTKLGKNKITYSGCNFNIADKYSENKLIKDIKDIHNERLETDDI</sequence>
<feature type="region of interest" description="Disordered" evidence="2">
    <location>
        <begin position="1"/>
        <end position="113"/>
    </location>
</feature>
<feature type="compositionally biased region" description="Acidic residues" evidence="2">
    <location>
        <begin position="72"/>
        <end position="88"/>
    </location>
</feature>
<protein>
    <recommendedName>
        <fullName evidence="3">KilA-N domain-containing protein</fullName>
    </recommendedName>
</protein>
<feature type="coiled-coil region" evidence="1">
    <location>
        <begin position="285"/>
        <end position="351"/>
    </location>
</feature>
<evidence type="ECO:0000256" key="1">
    <source>
        <dbReference type="SAM" id="Coils"/>
    </source>
</evidence>
<organism evidence="4 5">
    <name type="scientific">Cotonvirus japonicus</name>
    <dbReference type="NCBI Taxonomy" id="2811091"/>
    <lineage>
        <taxon>Viruses</taxon>
        <taxon>Varidnaviria</taxon>
        <taxon>Bamfordvirae</taxon>
        <taxon>Nucleocytoviricota</taxon>
        <taxon>Megaviricetes</taxon>
        <taxon>Imitervirales</taxon>
        <taxon>Mimiviridae</taxon>
        <taxon>Megamimivirinae</taxon>
        <taxon>Cotonvirus</taxon>
        <taxon>Cotonvirus japonicum</taxon>
    </lineage>
</organism>
<dbReference type="PROSITE" id="PS51301">
    <property type="entry name" value="KILA_N"/>
    <property type="match status" value="1"/>
</dbReference>
<keyword evidence="5" id="KW-1185">Reference proteome</keyword>
<evidence type="ECO:0000256" key="2">
    <source>
        <dbReference type="SAM" id="MobiDB-lite"/>
    </source>
</evidence>